<keyword evidence="1" id="KW-0547">Nucleotide-binding</keyword>
<dbReference type="Gene3D" id="3.40.50.300">
    <property type="entry name" value="P-loop containing nucleotide triphosphate hydrolases"/>
    <property type="match status" value="1"/>
</dbReference>
<evidence type="ECO:0000313" key="1">
    <source>
        <dbReference type="EMBL" id="TQR42660.1"/>
    </source>
</evidence>
<sequence>MQLHWLEHTKPFIGRSKEMSHVIDWLDDPQAPSRILYISGMGGIGKSSLMTEMMLAVQQRHWTSIWLDGRSCLTTPVGFFEYLASAIQLERYTRQPVDPLEVLISAHASHRIAIFIDNSEHISLLEGWIMNAFWPKMSSQGVLLVFASRSPIPLVWKTNPHRGRHITELPLAHFSFVETMDYISHTGAFSKEISGEIARSSDGHPLGLALAVEAVQKKQVLSNKDTSIVSQTISAHLLRELTTDEVQPCVDALIVLQQANQEMLSKFLGRPVTIQQYRLLQSMSFIRTVPDGIALHDIARMHLHRDFRAREPERLEELRTKAAKLLYQQFRHVDLHHRREIAAKLLYLCKDTLQSDRLYADWTVDSPDSPLEIVTEADLPVLHELLDQWCDYSIDPWQRSIYHQFMDELVEQFPESIVVLREADGKPIGMFMLLLMHRDTSRLMEQYIPSELHECFTDEELACSADEELACSADQADTYYAVLAAATDKHPMFTREEIVGLLTRDRLSLLGQGSRAVLVATNPNLKTFLQQVGFQLRPTRTRNCDTSYARADILELDLRQERFGEWIMSFFSEQTSESSEQGSTITVQDVRKMLSCLHEPGKLNHYTRFFPAIANGVALQAHLLSILEHNTYRLQEQDLLLLNTAYNLHPHNHIAASLACNMSRATYYRYLNKAVQNMTEMMKSKGLH</sequence>
<gene>
    <name evidence="1" type="ORF">C7Y44_21765</name>
</gene>
<comment type="caution">
    <text evidence="1">The sequence shown here is derived from an EMBL/GenBank/DDBJ whole genome shotgun (WGS) entry which is preliminary data.</text>
</comment>
<dbReference type="InterPro" id="IPR027417">
    <property type="entry name" value="P-loop_NTPase"/>
</dbReference>
<proteinExistence type="predicted"/>
<dbReference type="SUPFAM" id="SSF52540">
    <property type="entry name" value="P-loop containing nucleoside triphosphate hydrolases"/>
    <property type="match status" value="1"/>
</dbReference>
<dbReference type="RefSeq" id="WP_142545585.1">
    <property type="nucleotide sequence ID" value="NZ_SADY01000007.1"/>
</dbReference>
<accession>A0ABY3APC8</accession>
<dbReference type="Proteomes" id="UP000316208">
    <property type="component" value="Unassembled WGS sequence"/>
</dbReference>
<reference evidence="1 2" key="1">
    <citation type="submission" date="2018-03" db="EMBL/GenBank/DDBJ databases">
        <title>Aerobic endospore-forming bacteria genome sequencing and assembly.</title>
        <authorList>
            <person name="Cavalcante D.A."/>
            <person name="Driks A."/>
            <person name="Putonti C."/>
            <person name="De-Souza M.T."/>
        </authorList>
    </citation>
    <scope>NUCLEOTIDE SEQUENCE [LARGE SCALE GENOMIC DNA]</scope>
    <source>
        <strain evidence="1 2">SDF0028</strain>
    </source>
</reference>
<protein>
    <submittedName>
        <fullName evidence="1">ATP-binding protein</fullName>
    </submittedName>
</protein>
<evidence type="ECO:0000313" key="2">
    <source>
        <dbReference type="Proteomes" id="UP000316208"/>
    </source>
</evidence>
<keyword evidence="2" id="KW-1185">Reference proteome</keyword>
<keyword evidence="1" id="KW-0067">ATP-binding</keyword>
<dbReference type="EMBL" id="SADY01000007">
    <property type="protein sequence ID" value="TQR42660.1"/>
    <property type="molecule type" value="Genomic_DNA"/>
</dbReference>
<organism evidence="1 2">
    <name type="scientific">Paenibacillus popilliae</name>
    <name type="common">Bacillus popilliae</name>
    <dbReference type="NCBI Taxonomy" id="78057"/>
    <lineage>
        <taxon>Bacteria</taxon>
        <taxon>Bacillati</taxon>
        <taxon>Bacillota</taxon>
        <taxon>Bacilli</taxon>
        <taxon>Bacillales</taxon>
        <taxon>Paenibacillaceae</taxon>
        <taxon>Paenibacillus</taxon>
    </lineage>
</organism>
<name>A0ABY3APC8_PAEPP</name>
<dbReference type="GO" id="GO:0005524">
    <property type="term" value="F:ATP binding"/>
    <property type="evidence" value="ECO:0007669"/>
    <property type="project" value="UniProtKB-KW"/>
</dbReference>